<reference evidence="7 10" key="2">
    <citation type="submission" date="2019-10" db="EMBL/GenBank/DDBJ databases">
        <title>Prolixibacter strains distinguished by the presence of nitrate reductase genes were adept at nitrate-dependent anaerobic corrosion of metallic iron and carbon steel.</title>
        <authorList>
            <person name="Iino T."/>
            <person name="Shono N."/>
            <person name="Ito K."/>
            <person name="Nakamura R."/>
            <person name="Sueoka K."/>
            <person name="Harayama S."/>
            <person name="Ohkuma M."/>
        </authorList>
    </citation>
    <scope>NUCLEOTIDE SEQUENCE [LARGE SCALE GENOMIC DNA]</scope>
    <source>
        <strain evidence="7 10">MIC1-1</strain>
    </source>
</reference>
<dbReference type="GO" id="GO:0008758">
    <property type="term" value="F:UDP-2,3-diacylglucosamine hydrolase activity"/>
    <property type="evidence" value="ECO:0007669"/>
    <property type="project" value="TreeGrafter"/>
</dbReference>
<protein>
    <submittedName>
        <fullName evidence="7">UDP-2,3-diacylglucosamine hydrolase</fullName>
    </submittedName>
    <submittedName>
        <fullName evidence="8">UDP-2,3-diacylglucosamine pyrophosphatase LpxH</fullName>
    </submittedName>
</protein>
<dbReference type="EMBL" id="BLAU01000001">
    <property type="protein sequence ID" value="GET21484.1"/>
    <property type="molecule type" value="Genomic_DNA"/>
</dbReference>
<dbReference type="InterPro" id="IPR043461">
    <property type="entry name" value="LpxH-like"/>
</dbReference>
<proteinExistence type="predicted"/>
<reference evidence="8 9" key="1">
    <citation type="submission" date="2018-03" db="EMBL/GenBank/DDBJ databases">
        <title>Genomic Encyclopedia of Archaeal and Bacterial Type Strains, Phase II (KMG-II): from individual species to whole genera.</title>
        <authorList>
            <person name="Goeker M."/>
        </authorList>
    </citation>
    <scope>NUCLEOTIDE SEQUENCE [LARGE SCALE GENOMIC DNA]</scope>
    <source>
        <strain evidence="8 9">DSM 27267</strain>
    </source>
</reference>
<keyword evidence="4" id="KW-0472">Membrane</keyword>
<keyword evidence="2" id="KW-0997">Cell inner membrane</keyword>
<keyword evidence="7" id="KW-0378">Hydrolase</keyword>
<dbReference type="GO" id="GO:0046872">
    <property type="term" value="F:metal ion binding"/>
    <property type="evidence" value="ECO:0007669"/>
    <property type="project" value="UniProtKB-KW"/>
</dbReference>
<dbReference type="CDD" id="cd07398">
    <property type="entry name" value="MPP_YbbF-LpxH"/>
    <property type="match status" value="1"/>
</dbReference>
<dbReference type="Pfam" id="PF00149">
    <property type="entry name" value="Metallophos"/>
    <property type="match status" value="1"/>
</dbReference>
<feature type="domain" description="Calcineurin-like phosphoesterase" evidence="6">
    <location>
        <begin position="9"/>
        <end position="206"/>
    </location>
</feature>
<dbReference type="InterPro" id="IPR029052">
    <property type="entry name" value="Metallo-depent_PP-like"/>
</dbReference>
<evidence type="ECO:0000313" key="10">
    <source>
        <dbReference type="Proteomes" id="UP000396862"/>
    </source>
</evidence>
<name>A0A2P8CCJ7_9BACT</name>
<dbReference type="RefSeq" id="WP_106542299.1">
    <property type="nucleotide sequence ID" value="NZ_BLAU01000001.1"/>
</dbReference>
<evidence type="ECO:0000313" key="7">
    <source>
        <dbReference type="EMBL" id="GET21484.1"/>
    </source>
</evidence>
<dbReference type="SUPFAM" id="SSF56300">
    <property type="entry name" value="Metallo-dependent phosphatases"/>
    <property type="match status" value="1"/>
</dbReference>
<evidence type="ECO:0000256" key="1">
    <source>
        <dbReference type="ARBA" id="ARBA00022475"/>
    </source>
</evidence>
<dbReference type="PANTHER" id="PTHR34990">
    <property type="entry name" value="UDP-2,3-DIACYLGLUCOSAMINE HYDROLASE-RELATED"/>
    <property type="match status" value="1"/>
</dbReference>
<gene>
    <name evidence="8" type="ORF">CLV93_10586</name>
    <name evidence="7" type="ORF">JCM18694_17300</name>
</gene>
<keyword evidence="5" id="KW-0464">Manganese</keyword>
<dbReference type="PANTHER" id="PTHR34990:SF2">
    <property type="entry name" value="BLL8164 PROTEIN"/>
    <property type="match status" value="1"/>
</dbReference>
<keyword evidence="3" id="KW-0479">Metal-binding</keyword>
<dbReference type="GO" id="GO:0009245">
    <property type="term" value="P:lipid A biosynthetic process"/>
    <property type="evidence" value="ECO:0007669"/>
    <property type="project" value="TreeGrafter"/>
</dbReference>
<evidence type="ECO:0000256" key="4">
    <source>
        <dbReference type="ARBA" id="ARBA00023136"/>
    </source>
</evidence>
<dbReference type="OrthoDB" id="9802481at2"/>
<evidence type="ECO:0000313" key="9">
    <source>
        <dbReference type="Proteomes" id="UP000240621"/>
    </source>
</evidence>
<dbReference type="Proteomes" id="UP000240621">
    <property type="component" value="Unassembled WGS sequence"/>
</dbReference>
<sequence>MTKRRKVDLVVLSDIHLGTGGSHAVELLKYLKSIRPKTLILNGDIIDIWQFRKRYFPKSHLKVIKHLLGMASKRTTVYYITGNHDEMFRRFSGLKIGKLKIVNQLELDLDGNRSWFFHGDVFDVVMQYSKWLAKLGAIGYDTLIWLNTKVNWINRQFGFEPVSFSKKVKNSVKGAVKYINSFEDTAASLGARKGYKNIVCGHIHHPEIKELEFPQGNITYLNSGDWIENLTSLEYNDGEWKIFSFRDDFVEEDGFTPNEREQLVDFDPKELFQILLNEFQAEA</sequence>
<keyword evidence="10" id="KW-1185">Reference proteome</keyword>
<dbReference type="EMBL" id="PYGC01000005">
    <property type="protein sequence ID" value="PSK82694.1"/>
    <property type="molecule type" value="Genomic_DNA"/>
</dbReference>
<comment type="caution">
    <text evidence="8">The sequence shown here is derived from an EMBL/GenBank/DDBJ whole genome shotgun (WGS) entry which is preliminary data.</text>
</comment>
<accession>A0A2P8CCJ7</accession>
<evidence type="ECO:0000313" key="8">
    <source>
        <dbReference type="EMBL" id="PSK82694.1"/>
    </source>
</evidence>
<organism evidence="8 9">
    <name type="scientific">Prolixibacter denitrificans</name>
    <dbReference type="NCBI Taxonomy" id="1541063"/>
    <lineage>
        <taxon>Bacteria</taxon>
        <taxon>Pseudomonadati</taxon>
        <taxon>Bacteroidota</taxon>
        <taxon>Bacteroidia</taxon>
        <taxon>Marinilabiliales</taxon>
        <taxon>Prolixibacteraceae</taxon>
        <taxon>Prolixibacter</taxon>
    </lineage>
</organism>
<evidence type="ECO:0000256" key="5">
    <source>
        <dbReference type="ARBA" id="ARBA00023211"/>
    </source>
</evidence>
<keyword evidence="1" id="KW-1003">Cell membrane</keyword>
<evidence type="ECO:0000256" key="3">
    <source>
        <dbReference type="ARBA" id="ARBA00022723"/>
    </source>
</evidence>
<evidence type="ECO:0000259" key="6">
    <source>
        <dbReference type="Pfam" id="PF00149"/>
    </source>
</evidence>
<dbReference type="Proteomes" id="UP000396862">
    <property type="component" value="Unassembled WGS sequence"/>
</dbReference>
<dbReference type="AlphaFoldDB" id="A0A2P8CCJ7"/>
<dbReference type="Gene3D" id="3.60.21.10">
    <property type="match status" value="1"/>
</dbReference>
<dbReference type="InterPro" id="IPR004843">
    <property type="entry name" value="Calcineurin-like_PHP"/>
</dbReference>
<dbReference type="GO" id="GO:0016020">
    <property type="term" value="C:membrane"/>
    <property type="evidence" value="ECO:0007669"/>
    <property type="project" value="GOC"/>
</dbReference>
<evidence type="ECO:0000256" key="2">
    <source>
        <dbReference type="ARBA" id="ARBA00022519"/>
    </source>
</evidence>